<sequence length="53" mass="6015">MTHARQGRKRCFNSGCKHRVCTKCLAHRSLVAENGVSANWPSQECHEYTPTAR</sequence>
<comment type="caution">
    <text evidence="1">The sequence shown here is derived from an EMBL/GenBank/DDBJ whole genome shotgun (WGS) entry which is preliminary data.</text>
</comment>
<accession>A0A545V7U1</accession>
<organism evidence="1 2">
    <name type="scientific">Cordyceps javanica</name>
    <dbReference type="NCBI Taxonomy" id="43265"/>
    <lineage>
        <taxon>Eukaryota</taxon>
        <taxon>Fungi</taxon>
        <taxon>Dikarya</taxon>
        <taxon>Ascomycota</taxon>
        <taxon>Pezizomycotina</taxon>
        <taxon>Sordariomycetes</taxon>
        <taxon>Hypocreomycetidae</taxon>
        <taxon>Hypocreales</taxon>
        <taxon>Cordycipitaceae</taxon>
        <taxon>Cordyceps</taxon>
    </lineage>
</organism>
<gene>
    <name evidence="1" type="ORF">IF1G_03511</name>
</gene>
<keyword evidence="2" id="KW-1185">Reference proteome</keyword>
<dbReference type="EMBL" id="SPUK01000004">
    <property type="protein sequence ID" value="TQV97768.1"/>
    <property type="molecule type" value="Genomic_DNA"/>
</dbReference>
<dbReference type="AlphaFoldDB" id="A0A545V7U1"/>
<protein>
    <submittedName>
        <fullName evidence="1">Uncharacterized protein</fullName>
    </submittedName>
</protein>
<evidence type="ECO:0000313" key="2">
    <source>
        <dbReference type="Proteomes" id="UP000315783"/>
    </source>
</evidence>
<proteinExistence type="predicted"/>
<reference evidence="1 2" key="1">
    <citation type="journal article" date="2019" name="Appl. Microbiol. Biotechnol.">
        <title>Genome sequence of Isaria javanica and comparative genome analysis insights into family S53 peptidase evolution in fungal entomopathogens.</title>
        <authorList>
            <person name="Lin R."/>
            <person name="Zhang X."/>
            <person name="Xin B."/>
            <person name="Zou M."/>
            <person name="Gao Y."/>
            <person name="Qin F."/>
            <person name="Hu Q."/>
            <person name="Xie B."/>
            <person name="Cheng X."/>
        </authorList>
    </citation>
    <scope>NUCLEOTIDE SEQUENCE [LARGE SCALE GENOMIC DNA]</scope>
    <source>
        <strain evidence="1 2">IJ1G</strain>
    </source>
</reference>
<dbReference type="Proteomes" id="UP000315783">
    <property type="component" value="Unassembled WGS sequence"/>
</dbReference>
<evidence type="ECO:0000313" key="1">
    <source>
        <dbReference type="EMBL" id="TQV97768.1"/>
    </source>
</evidence>
<name>A0A545V7U1_9HYPO</name>